<dbReference type="NCBIfam" id="NF001539">
    <property type="entry name" value="PRK00364.3-5"/>
    <property type="match status" value="1"/>
</dbReference>
<gene>
    <name evidence="3 5" type="primary">groES</name>
    <name evidence="3" type="synonym">groS</name>
    <name evidence="5" type="ORF">RG963_14095</name>
</gene>
<evidence type="ECO:0000256" key="3">
    <source>
        <dbReference type="HAMAP-Rule" id="MF_00580"/>
    </source>
</evidence>
<dbReference type="InterPro" id="IPR020818">
    <property type="entry name" value="Chaperonin_GroES"/>
</dbReference>
<dbReference type="CDD" id="cd00320">
    <property type="entry name" value="cpn10"/>
    <property type="match status" value="1"/>
</dbReference>
<evidence type="ECO:0000256" key="1">
    <source>
        <dbReference type="ARBA" id="ARBA00006975"/>
    </source>
</evidence>
<dbReference type="RefSeq" id="WP_310576916.1">
    <property type="nucleotide sequence ID" value="NZ_JAVKPK010000074.1"/>
</dbReference>
<organism evidence="5 6">
    <name type="scientific">Methanosarcina baikalica</name>
    <dbReference type="NCBI Taxonomy" id="3073890"/>
    <lineage>
        <taxon>Archaea</taxon>
        <taxon>Methanobacteriati</taxon>
        <taxon>Methanobacteriota</taxon>
        <taxon>Stenosarchaea group</taxon>
        <taxon>Methanomicrobia</taxon>
        <taxon>Methanosarcinales</taxon>
        <taxon>Methanosarcinaceae</taxon>
        <taxon>Methanosarcina</taxon>
    </lineage>
</organism>
<dbReference type="Gene3D" id="2.30.33.40">
    <property type="entry name" value="GroES chaperonin"/>
    <property type="match status" value="1"/>
</dbReference>
<evidence type="ECO:0000313" key="6">
    <source>
        <dbReference type="Proteomes" id="UP001246244"/>
    </source>
</evidence>
<comment type="subunit">
    <text evidence="3">Heptamer of 7 subunits arranged in a ring. Interacts with the chaperonin GroEL.</text>
</comment>
<dbReference type="HAMAP" id="MF_00580">
    <property type="entry name" value="CH10"/>
    <property type="match status" value="1"/>
</dbReference>
<dbReference type="PANTHER" id="PTHR10772:SF63">
    <property type="entry name" value="20 KDA CHAPERONIN, CHLOROPLASTIC"/>
    <property type="match status" value="1"/>
</dbReference>
<dbReference type="SUPFAM" id="SSF50129">
    <property type="entry name" value="GroES-like"/>
    <property type="match status" value="1"/>
</dbReference>
<dbReference type="PRINTS" id="PR00297">
    <property type="entry name" value="CHAPERONIN10"/>
</dbReference>
<dbReference type="Proteomes" id="UP001246244">
    <property type="component" value="Unassembled WGS sequence"/>
</dbReference>
<name>A0ABU2D4L1_9EURY</name>
<dbReference type="PROSITE" id="PS00681">
    <property type="entry name" value="CHAPERONINS_CPN10"/>
    <property type="match status" value="1"/>
</dbReference>
<reference evidence="6" key="1">
    <citation type="submission" date="2023-07" db="EMBL/GenBank/DDBJ databases">
        <title>Whole-genome sequencing of a new Methanosarcina sp. Z-7115.</title>
        <authorList>
            <person name="Zhilina T.N."/>
            <person name="Merkel A.Y."/>
        </authorList>
    </citation>
    <scope>NUCLEOTIDE SEQUENCE [LARGE SCALE GENOMIC DNA]</scope>
    <source>
        <strain evidence="6">Z-7115</strain>
    </source>
</reference>
<keyword evidence="2 3" id="KW-0143">Chaperone</keyword>
<dbReference type="PANTHER" id="PTHR10772">
    <property type="entry name" value="10 KDA HEAT SHOCK PROTEIN"/>
    <property type="match status" value="1"/>
</dbReference>
<dbReference type="EMBL" id="JAVKPK010000074">
    <property type="protein sequence ID" value="MDR7666888.1"/>
    <property type="molecule type" value="Genomic_DNA"/>
</dbReference>
<comment type="caution">
    <text evidence="5">The sequence shown here is derived from an EMBL/GenBank/DDBJ whole genome shotgun (WGS) entry which is preliminary data.</text>
</comment>
<comment type="function">
    <text evidence="3">Together with the chaperonin GroEL, plays an essential role in assisting protein folding. The GroEL-GroES system forms a nano-cage that allows encapsulation of the non-native substrate proteins and provides a physical environment optimized to promote and accelerate protein folding. GroES binds to the apical surface of the GroEL ring, thereby capping the opening of the GroEL channel.</text>
</comment>
<evidence type="ECO:0000313" key="5">
    <source>
        <dbReference type="EMBL" id="MDR7666888.1"/>
    </source>
</evidence>
<sequence>MIIRPIGERVLLKHQQKEEVTKGGIYIPESARQEKKEGIVIAVGTFEDGKELPLKKGDRVIYGGYQADEIELDDEKYVFVDFKDIMATIVDEKC</sequence>
<evidence type="ECO:0000256" key="2">
    <source>
        <dbReference type="ARBA" id="ARBA00023186"/>
    </source>
</evidence>
<proteinExistence type="inferred from homology"/>
<dbReference type="InterPro" id="IPR037124">
    <property type="entry name" value="Chaperonin_GroES_sf"/>
</dbReference>
<protein>
    <recommendedName>
        <fullName evidence="3">Co-chaperonin GroES</fullName>
    </recommendedName>
    <alternativeName>
        <fullName evidence="3">10 kDa chaperonin</fullName>
    </alternativeName>
    <alternativeName>
        <fullName evidence="3">Chaperonin-10</fullName>
        <shortName evidence="3">Cpn10</shortName>
    </alternativeName>
</protein>
<dbReference type="InterPro" id="IPR011032">
    <property type="entry name" value="GroES-like_sf"/>
</dbReference>
<evidence type="ECO:0000256" key="4">
    <source>
        <dbReference type="RuleBase" id="RU003479"/>
    </source>
</evidence>
<comment type="subcellular location">
    <subcellularLocation>
        <location evidence="3">Cytoplasm</location>
    </subcellularLocation>
</comment>
<keyword evidence="3" id="KW-0963">Cytoplasm</keyword>
<accession>A0ABU2D4L1</accession>
<keyword evidence="6" id="KW-1185">Reference proteome</keyword>
<comment type="similarity">
    <text evidence="1 3 4">Belongs to the GroES chaperonin family.</text>
</comment>
<dbReference type="Pfam" id="PF00166">
    <property type="entry name" value="Cpn10"/>
    <property type="match status" value="1"/>
</dbReference>
<dbReference type="SMART" id="SM00883">
    <property type="entry name" value="Cpn10"/>
    <property type="match status" value="1"/>
</dbReference>
<dbReference type="InterPro" id="IPR018369">
    <property type="entry name" value="Chaprnonin_Cpn10_CS"/>
</dbReference>